<dbReference type="RefSeq" id="WP_013195596.1">
    <property type="nucleotide sequence ID" value="NC_014253.1"/>
</dbReference>
<dbReference type="AlphaFoldDB" id="D7EAN2"/>
<dbReference type="OrthoDB" id="11877at2157"/>
<protein>
    <submittedName>
        <fullName evidence="3">Pre-mRNA processing ribonucleoprotein, binding domain protein</fullName>
    </submittedName>
</protein>
<dbReference type="InterPro" id="IPR002687">
    <property type="entry name" value="Nop_dom"/>
</dbReference>
<organism evidence="3 4">
    <name type="scientific">Methanohalobium evestigatum (strain ATCC BAA-1072 / DSM 3721 / NBRC 107634 / OCM 161 / Z-7303)</name>
    <dbReference type="NCBI Taxonomy" id="644295"/>
    <lineage>
        <taxon>Archaea</taxon>
        <taxon>Methanobacteriati</taxon>
        <taxon>Methanobacteriota</taxon>
        <taxon>Stenosarchaea group</taxon>
        <taxon>Methanomicrobia</taxon>
        <taxon>Methanosarcinales</taxon>
        <taxon>Methanosarcinaceae</taxon>
        <taxon>Methanohalobium</taxon>
    </lineage>
</organism>
<name>D7EAN2_METEZ</name>
<dbReference type="InterPro" id="IPR045056">
    <property type="entry name" value="Nop56/Nop58"/>
</dbReference>
<keyword evidence="3" id="KW-0687">Ribonucleoprotein</keyword>
<dbReference type="GeneID" id="9347867"/>
<dbReference type="STRING" id="644295.Metev_2205"/>
<dbReference type="KEGG" id="mev:Metev_2205"/>
<dbReference type="InterPro" id="IPR036070">
    <property type="entry name" value="Nop_dom_sf"/>
</dbReference>
<gene>
    <name evidence="3" type="ordered locus">Metev_2205</name>
</gene>
<dbReference type="InterPro" id="IPR012976">
    <property type="entry name" value="NOSIC"/>
</dbReference>
<sequence length="327" mass="36656">MEIITWFGTIVTDKDGKISIKECRLCSKNPDLIARHIIDSRPSKARSLQLDLRSTALECGFVDSEEEYETLLRQAAIKTSKIQISNATTNDIRIIQAVEALDDIDETTNLLSERLSEWYGMFFPELNLTSEDLAQFVAKHGSKSNITQDNEWYSIANDSMGAELSGSEEKIIKDFAINLCSFYKNRKEIEDYIVENVEHAAPNLTNIAGALLGSRLISMTGSLERLASLPSSTIQVIGANNALFKHLRSRATSPKHGVIFNHPLIKNAPWWQRGKIARAFASKISLAARIDYYSGEVNDKLSINLDEKINNIKNTYPYPPGKNKSKK</sequence>
<dbReference type="Gene3D" id="1.10.246.90">
    <property type="entry name" value="Nop domain"/>
    <property type="match status" value="1"/>
</dbReference>
<evidence type="ECO:0000313" key="4">
    <source>
        <dbReference type="Proteomes" id="UP000000391"/>
    </source>
</evidence>
<dbReference type="GO" id="GO:0031428">
    <property type="term" value="C:box C/D methylation guide snoRNP complex"/>
    <property type="evidence" value="ECO:0007669"/>
    <property type="project" value="InterPro"/>
</dbReference>
<reference evidence="3 4" key="1">
    <citation type="submission" date="2010-06" db="EMBL/GenBank/DDBJ databases">
        <title>Complete sequence chromosome of Methanohalobium evestigatum Z-7303.</title>
        <authorList>
            <consortium name="US DOE Joint Genome Institute"/>
            <person name="Lucas S."/>
            <person name="Copeland A."/>
            <person name="Lapidus A."/>
            <person name="Cheng J.-F."/>
            <person name="Bruce D."/>
            <person name="Goodwin L."/>
            <person name="Pitluck S."/>
            <person name="Saunders E."/>
            <person name="Detter J.C."/>
            <person name="Han C."/>
            <person name="Tapia R."/>
            <person name="Land M."/>
            <person name="Hauser L."/>
            <person name="Kyrpides N."/>
            <person name="Mikhailova N."/>
            <person name="Sieprawska-Lupa M."/>
            <person name="Whitman W.B."/>
            <person name="Anderson I."/>
            <person name="Woyke T."/>
        </authorList>
    </citation>
    <scope>NUCLEOTIDE SEQUENCE [LARGE SCALE GENOMIC DNA]</scope>
    <source>
        <strain evidence="4">ATCC BAA-1072 / DSM 3721 / NBRC 107634 / OCM 161 / Z-7303</strain>
    </source>
</reference>
<dbReference type="Pfam" id="PF01798">
    <property type="entry name" value="Nop"/>
    <property type="match status" value="1"/>
</dbReference>
<dbReference type="PANTHER" id="PTHR10894:SF0">
    <property type="entry name" value="NUCLEOLAR PROTEIN 56"/>
    <property type="match status" value="1"/>
</dbReference>
<comment type="similarity">
    <text evidence="1">Belongs to the NOP5/NOP56 family.</text>
</comment>
<dbReference type="InterPro" id="IPR042239">
    <property type="entry name" value="Nop_C"/>
</dbReference>
<dbReference type="EMBL" id="CP002069">
    <property type="protein sequence ID" value="ADI75031.1"/>
    <property type="molecule type" value="Genomic_DNA"/>
</dbReference>
<keyword evidence="4" id="KW-1185">Reference proteome</keyword>
<dbReference type="PROSITE" id="PS51358">
    <property type="entry name" value="NOP"/>
    <property type="match status" value="1"/>
</dbReference>
<dbReference type="GO" id="GO:0030515">
    <property type="term" value="F:snoRNA binding"/>
    <property type="evidence" value="ECO:0007669"/>
    <property type="project" value="InterPro"/>
</dbReference>
<dbReference type="SUPFAM" id="SSF89124">
    <property type="entry name" value="Nop domain"/>
    <property type="match status" value="1"/>
</dbReference>
<dbReference type="PANTHER" id="PTHR10894">
    <property type="entry name" value="NUCLEOLAR PROTEIN 5 NUCLEOLAR PROTEIN NOP5 NOP58"/>
    <property type="match status" value="1"/>
</dbReference>
<evidence type="ECO:0000256" key="1">
    <source>
        <dbReference type="ARBA" id="ARBA00009211"/>
    </source>
</evidence>
<dbReference type="SMART" id="SM00931">
    <property type="entry name" value="NOSIC"/>
    <property type="match status" value="1"/>
</dbReference>
<dbReference type="HOGENOM" id="CLU_015495_1_0_2"/>
<evidence type="ECO:0000259" key="2">
    <source>
        <dbReference type="PROSITE" id="PS51358"/>
    </source>
</evidence>
<accession>D7EAN2</accession>
<proteinExistence type="inferred from homology"/>
<dbReference type="Gene3D" id="1.10.287.4070">
    <property type="match status" value="1"/>
</dbReference>
<evidence type="ECO:0000313" key="3">
    <source>
        <dbReference type="EMBL" id="ADI75031.1"/>
    </source>
</evidence>
<feature type="domain" description="Nop" evidence="2">
    <location>
        <begin position="200"/>
        <end position="314"/>
    </location>
</feature>
<dbReference type="Proteomes" id="UP000000391">
    <property type="component" value="Chromosome"/>
</dbReference>